<dbReference type="SUPFAM" id="SSF81383">
    <property type="entry name" value="F-box domain"/>
    <property type="match status" value="1"/>
</dbReference>
<dbReference type="InterPro" id="IPR036047">
    <property type="entry name" value="F-box-like_dom_sf"/>
</dbReference>
<organism evidence="1 2">
    <name type="scientific">Digitaria exilis</name>
    <dbReference type="NCBI Taxonomy" id="1010633"/>
    <lineage>
        <taxon>Eukaryota</taxon>
        <taxon>Viridiplantae</taxon>
        <taxon>Streptophyta</taxon>
        <taxon>Embryophyta</taxon>
        <taxon>Tracheophyta</taxon>
        <taxon>Spermatophyta</taxon>
        <taxon>Magnoliopsida</taxon>
        <taxon>Liliopsida</taxon>
        <taxon>Poales</taxon>
        <taxon>Poaceae</taxon>
        <taxon>PACMAD clade</taxon>
        <taxon>Panicoideae</taxon>
        <taxon>Panicodae</taxon>
        <taxon>Paniceae</taxon>
        <taxon>Anthephorinae</taxon>
        <taxon>Digitaria</taxon>
    </lineage>
</organism>
<dbReference type="PANTHER" id="PTHR32133">
    <property type="entry name" value="OS07G0120400 PROTEIN"/>
    <property type="match status" value="1"/>
</dbReference>
<dbReference type="AlphaFoldDB" id="A0A835ETD7"/>
<dbReference type="OrthoDB" id="628792at2759"/>
<evidence type="ECO:0008006" key="3">
    <source>
        <dbReference type="Google" id="ProtNLM"/>
    </source>
</evidence>
<reference evidence="1" key="1">
    <citation type="submission" date="2020-07" db="EMBL/GenBank/DDBJ databases">
        <title>Genome sequence and genetic diversity analysis of an under-domesticated orphan crop, white fonio (Digitaria exilis).</title>
        <authorList>
            <person name="Bennetzen J.L."/>
            <person name="Chen S."/>
            <person name="Ma X."/>
            <person name="Wang X."/>
            <person name="Yssel A.E.J."/>
            <person name="Chaluvadi S.R."/>
            <person name="Johnson M."/>
            <person name="Gangashetty P."/>
            <person name="Hamidou F."/>
            <person name="Sanogo M.D."/>
            <person name="Zwaenepoel A."/>
            <person name="Wallace J."/>
            <person name="Van De Peer Y."/>
            <person name="Van Deynze A."/>
        </authorList>
    </citation>
    <scope>NUCLEOTIDE SEQUENCE</scope>
    <source>
        <tissue evidence="1">Leaves</tissue>
    </source>
</reference>
<dbReference type="EMBL" id="JACEFO010001748">
    <property type="protein sequence ID" value="KAF8711542.1"/>
    <property type="molecule type" value="Genomic_DNA"/>
</dbReference>
<proteinExistence type="predicted"/>
<gene>
    <name evidence="1" type="ORF">HU200_028986</name>
</gene>
<name>A0A835ETD7_9POAL</name>
<comment type="caution">
    <text evidence="1">The sequence shown here is derived from an EMBL/GenBank/DDBJ whole genome shotgun (WGS) entry which is preliminary data.</text>
</comment>
<dbReference type="PANTHER" id="PTHR32133:SF386">
    <property type="entry name" value="F-BOX DOMAIN-CONTAINING PROTEIN"/>
    <property type="match status" value="1"/>
</dbReference>
<dbReference type="Proteomes" id="UP000636709">
    <property type="component" value="Unassembled WGS sequence"/>
</dbReference>
<evidence type="ECO:0000313" key="1">
    <source>
        <dbReference type="EMBL" id="KAF8711542.1"/>
    </source>
</evidence>
<accession>A0A835ETD7</accession>
<evidence type="ECO:0000313" key="2">
    <source>
        <dbReference type="Proteomes" id="UP000636709"/>
    </source>
</evidence>
<keyword evidence="2" id="KW-1185">Reference proteome</keyword>
<protein>
    <recommendedName>
        <fullName evidence="3">F-box domain-containing protein</fullName>
    </recommendedName>
</protein>
<sequence length="373" mass="41179">MAGRLTDDLVEEILLSLAPDDPVSLVRAACPRWRRVVSTPGFRRGFAQRHRTAPMLGFFVNGVWRADRSWDDDDAAYAYAASFVPAASFRPRRADLRDLSAIDARHGCVLLLSMPYRTALALEVWDPVTDELWKLPNLPHYPISWNAAVVCAAHGACDHLDCRRGPFLVVLLDSAPKKMRVFVYSSEAGAWSGFNYGHPSSNYAVEMVPPTLVGNALHFLTGAGIFQYDLAARIVSRIPLPVRFFSVFAALTTTEDGGLGFARVEESMTEDALTCTLRHWSMVTGPEGDVLWAQSRSIALDETLLGVGVSSIKTDHVAFAHGVRVFFKGTHNAWSSIDLKSGRVREEKYGQGYIYGVVPYTSFYTPGIALFSL</sequence>